<comment type="caution">
    <text evidence="5">The sequence shown here is derived from an EMBL/GenBank/DDBJ whole genome shotgun (WGS) entry which is preliminary data.</text>
</comment>
<dbReference type="PANTHER" id="PTHR43046">
    <property type="entry name" value="GDP-MANNOSE MANNOSYL HYDROLASE"/>
    <property type="match status" value="1"/>
</dbReference>
<evidence type="ECO:0000259" key="4">
    <source>
        <dbReference type="PROSITE" id="PS51462"/>
    </source>
</evidence>
<dbReference type="InterPro" id="IPR000086">
    <property type="entry name" value="NUDIX_hydrolase_dom"/>
</dbReference>
<dbReference type="EMBL" id="RCVZ01000010">
    <property type="protein sequence ID" value="RLQ94339.1"/>
    <property type="molecule type" value="Genomic_DNA"/>
</dbReference>
<keyword evidence="2 3" id="KW-0378">Hydrolase</keyword>
<dbReference type="OrthoDB" id="9787476at2"/>
<dbReference type="CDD" id="cd04677">
    <property type="entry name" value="NUDIX_Hydrolase"/>
    <property type="match status" value="1"/>
</dbReference>
<proteinExistence type="inferred from homology"/>
<reference evidence="5 6" key="1">
    <citation type="submission" date="2018-10" db="EMBL/GenBank/DDBJ databases">
        <title>Falsibacillus sp. genome draft.</title>
        <authorList>
            <person name="Shi S."/>
        </authorList>
    </citation>
    <scope>NUCLEOTIDE SEQUENCE [LARGE SCALE GENOMIC DNA]</scope>
    <source>
        <strain evidence="5 6">GY 10110</strain>
    </source>
</reference>
<dbReference type="GO" id="GO:0016787">
    <property type="term" value="F:hydrolase activity"/>
    <property type="evidence" value="ECO:0007669"/>
    <property type="project" value="UniProtKB-KW"/>
</dbReference>
<dbReference type="PANTHER" id="PTHR43046:SF2">
    <property type="entry name" value="8-OXO-DGTP DIPHOSPHATASE-RELATED"/>
    <property type="match status" value="1"/>
</dbReference>
<evidence type="ECO:0000256" key="1">
    <source>
        <dbReference type="ARBA" id="ARBA00001946"/>
    </source>
</evidence>
<dbReference type="Gene3D" id="3.90.79.10">
    <property type="entry name" value="Nucleoside Triphosphate Pyrophosphohydrolase"/>
    <property type="match status" value="1"/>
</dbReference>
<protein>
    <submittedName>
        <fullName evidence="5">NUDIX domain-containing protein</fullName>
    </submittedName>
</protein>
<dbReference type="InterPro" id="IPR020084">
    <property type="entry name" value="NUDIX_hydrolase_CS"/>
</dbReference>
<dbReference type="PROSITE" id="PS00893">
    <property type="entry name" value="NUDIX_BOX"/>
    <property type="match status" value="1"/>
</dbReference>
<evidence type="ECO:0000256" key="3">
    <source>
        <dbReference type="RuleBase" id="RU003476"/>
    </source>
</evidence>
<dbReference type="InterPro" id="IPR015797">
    <property type="entry name" value="NUDIX_hydrolase-like_dom_sf"/>
</dbReference>
<comment type="similarity">
    <text evidence="3">Belongs to the Nudix hydrolase family.</text>
</comment>
<feature type="domain" description="Nudix hydrolase" evidence="4">
    <location>
        <begin position="41"/>
        <end position="171"/>
    </location>
</feature>
<accession>A0A3L7JW47</accession>
<dbReference type="AlphaFoldDB" id="A0A3L7JW47"/>
<dbReference type="Pfam" id="PF00293">
    <property type="entry name" value="NUDIX"/>
    <property type="match status" value="1"/>
</dbReference>
<evidence type="ECO:0000313" key="5">
    <source>
        <dbReference type="EMBL" id="RLQ94339.1"/>
    </source>
</evidence>
<dbReference type="Proteomes" id="UP000276770">
    <property type="component" value="Unassembled WGS sequence"/>
</dbReference>
<dbReference type="PROSITE" id="PS51462">
    <property type="entry name" value="NUDIX"/>
    <property type="match status" value="1"/>
</dbReference>
<dbReference type="InterPro" id="IPR020476">
    <property type="entry name" value="Nudix_hydrolase"/>
</dbReference>
<dbReference type="PRINTS" id="PR00502">
    <property type="entry name" value="NUDIXFAMILY"/>
</dbReference>
<evidence type="ECO:0000256" key="2">
    <source>
        <dbReference type="ARBA" id="ARBA00022801"/>
    </source>
</evidence>
<gene>
    <name evidence="5" type="ORF">D9X91_14905</name>
</gene>
<evidence type="ECO:0000313" key="6">
    <source>
        <dbReference type="Proteomes" id="UP000276770"/>
    </source>
</evidence>
<organism evidence="5 6">
    <name type="scientific">Falsibacillus albus</name>
    <dbReference type="NCBI Taxonomy" id="2478915"/>
    <lineage>
        <taxon>Bacteria</taxon>
        <taxon>Bacillati</taxon>
        <taxon>Bacillota</taxon>
        <taxon>Bacilli</taxon>
        <taxon>Bacillales</taxon>
        <taxon>Bacillaceae</taxon>
        <taxon>Falsibacillus</taxon>
    </lineage>
</organism>
<comment type="cofactor">
    <cofactor evidence="1">
        <name>Mg(2+)</name>
        <dbReference type="ChEBI" id="CHEBI:18420"/>
    </cofactor>
</comment>
<sequence>MKFILKKDFNHGTSNRQYWELGGNQLNYIKQMRKMIGNETLFTAGCGIILENEGKILLQHRADEDCWGIPGGVMEMGETFEGTALRELNEETGLTASALQLFGIYSGDSCFVQYPNGDKMYSVQIIFHAKEYTGSLQQEGSEAREHKFFRPTELPDNLNPRQRSFIVQWAEGKATPVIE</sequence>
<name>A0A3L7JW47_9BACI</name>
<dbReference type="SUPFAM" id="SSF55811">
    <property type="entry name" value="Nudix"/>
    <property type="match status" value="1"/>
</dbReference>
<keyword evidence="6" id="KW-1185">Reference proteome</keyword>